<gene>
    <name evidence="2" type="ORF">RFI_16450</name>
</gene>
<dbReference type="EMBL" id="ASPP01012278">
    <property type="protein sequence ID" value="ETO20767.1"/>
    <property type="molecule type" value="Genomic_DNA"/>
</dbReference>
<keyword evidence="1" id="KW-1133">Transmembrane helix</keyword>
<dbReference type="OrthoDB" id="1919336at2759"/>
<proteinExistence type="predicted"/>
<evidence type="ECO:0000256" key="1">
    <source>
        <dbReference type="SAM" id="Phobius"/>
    </source>
</evidence>
<dbReference type="Proteomes" id="UP000023152">
    <property type="component" value="Unassembled WGS sequence"/>
</dbReference>
<keyword evidence="1" id="KW-0472">Membrane</keyword>
<protein>
    <submittedName>
        <fullName evidence="2">Uncharacterized protein</fullName>
    </submittedName>
</protein>
<dbReference type="AlphaFoldDB" id="X6N629"/>
<name>X6N629_RETFI</name>
<sequence>MTQYTLKKESFVMNWWNICLIHCIAIGIAINGVRLSQFPEKFDKEDIWRWIVEQARIYDHPLLKHLIFHTGTLFLKQTPGYCAPASGIAISLFFQTKEDTARAKQVIEKERDNKHLPSNYANVCLQFTRDRTKTPVHIHERLYPLYRKAKLLILNEKKQIDIYPKFDPSGTLHPWFNRFAIKSTTDNNMDDNIDDQKEISELFSTHQSNEQLQNDLKQWLRERCFSEYFQVFIDNGFDRIETKLLLKHISKERQKQTIEKREVCWSLVAKKNPSVLKKKSIPRFLLQSTCFDSNTEQKKE</sequence>
<keyword evidence="1" id="KW-0812">Transmembrane</keyword>
<comment type="caution">
    <text evidence="2">The sequence shown here is derived from an EMBL/GenBank/DDBJ whole genome shotgun (WGS) entry which is preliminary data.</text>
</comment>
<organism evidence="2 3">
    <name type="scientific">Reticulomyxa filosa</name>
    <dbReference type="NCBI Taxonomy" id="46433"/>
    <lineage>
        <taxon>Eukaryota</taxon>
        <taxon>Sar</taxon>
        <taxon>Rhizaria</taxon>
        <taxon>Retaria</taxon>
        <taxon>Foraminifera</taxon>
        <taxon>Monothalamids</taxon>
        <taxon>Reticulomyxidae</taxon>
        <taxon>Reticulomyxa</taxon>
    </lineage>
</organism>
<feature type="transmembrane region" description="Helical" evidence="1">
    <location>
        <begin position="15"/>
        <end position="33"/>
    </location>
</feature>
<keyword evidence="3" id="KW-1185">Reference proteome</keyword>
<evidence type="ECO:0000313" key="3">
    <source>
        <dbReference type="Proteomes" id="UP000023152"/>
    </source>
</evidence>
<accession>X6N629</accession>
<evidence type="ECO:0000313" key="2">
    <source>
        <dbReference type="EMBL" id="ETO20767.1"/>
    </source>
</evidence>
<reference evidence="2 3" key="1">
    <citation type="journal article" date="2013" name="Curr. Biol.">
        <title>The Genome of the Foraminiferan Reticulomyxa filosa.</title>
        <authorList>
            <person name="Glockner G."/>
            <person name="Hulsmann N."/>
            <person name="Schleicher M."/>
            <person name="Noegel A.A."/>
            <person name="Eichinger L."/>
            <person name="Gallinger C."/>
            <person name="Pawlowski J."/>
            <person name="Sierra R."/>
            <person name="Euteneuer U."/>
            <person name="Pillet L."/>
            <person name="Moustafa A."/>
            <person name="Platzer M."/>
            <person name="Groth M."/>
            <person name="Szafranski K."/>
            <person name="Schliwa M."/>
        </authorList>
    </citation>
    <scope>NUCLEOTIDE SEQUENCE [LARGE SCALE GENOMIC DNA]</scope>
</reference>